<dbReference type="Proteomes" id="UP000319160">
    <property type="component" value="Unassembled WGS sequence"/>
</dbReference>
<feature type="compositionally biased region" description="Pro residues" evidence="1">
    <location>
        <begin position="71"/>
        <end position="85"/>
    </location>
</feature>
<proteinExistence type="predicted"/>
<dbReference type="EMBL" id="VFLP01000024">
    <property type="protein sequence ID" value="TRX94202.1"/>
    <property type="molecule type" value="Genomic_DNA"/>
</dbReference>
<dbReference type="Pfam" id="PF12572">
    <property type="entry name" value="DUF3752"/>
    <property type="match status" value="1"/>
</dbReference>
<dbReference type="InterPro" id="IPR046331">
    <property type="entry name" value="GPAM1-like"/>
</dbReference>
<feature type="compositionally biased region" description="Basic and acidic residues" evidence="1">
    <location>
        <begin position="322"/>
        <end position="334"/>
    </location>
</feature>
<feature type="compositionally biased region" description="Acidic residues" evidence="1">
    <location>
        <begin position="98"/>
        <end position="107"/>
    </location>
</feature>
<dbReference type="InterPro" id="IPR022226">
    <property type="entry name" value="DUF3752"/>
</dbReference>
<feature type="compositionally biased region" description="Acidic residues" evidence="1">
    <location>
        <begin position="136"/>
        <end position="146"/>
    </location>
</feature>
<dbReference type="AlphaFoldDB" id="A0A553I1Y2"/>
<gene>
    <name evidence="3" type="ORF">FHL15_004970</name>
</gene>
<dbReference type="OrthoDB" id="73491at2759"/>
<feature type="domain" description="DUF3752" evidence="2">
    <location>
        <begin position="226"/>
        <end position="398"/>
    </location>
</feature>
<feature type="region of interest" description="Disordered" evidence="1">
    <location>
        <begin position="1"/>
        <end position="378"/>
    </location>
</feature>
<dbReference type="PANTHER" id="PTHR46370">
    <property type="entry name" value="GPALPP MOTIFS-CONTAINING PROTEIN 1"/>
    <property type="match status" value="1"/>
</dbReference>
<accession>A0A553I1Y2</accession>
<protein>
    <recommendedName>
        <fullName evidence="2">DUF3752 domain-containing protein</fullName>
    </recommendedName>
</protein>
<evidence type="ECO:0000259" key="2">
    <source>
        <dbReference type="Pfam" id="PF12572"/>
    </source>
</evidence>
<feature type="compositionally biased region" description="Basic and acidic residues" evidence="1">
    <location>
        <begin position="362"/>
        <end position="375"/>
    </location>
</feature>
<feature type="compositionally biased region" description="Acidic residues" evidence="1">
    <location>
        <begin position="176"/>
        <end position="186"/>
    </location>
</feature>
<feature type="compositionally biased region" description="Low complexity" evidence="1">
    <location>
        <begin position="335"/>
        <end position="350"/>
    </location>
</feature>
<dbReference type="PANTHER" id="PTHR46370:SF1">
    <property type="entry name" value="GPALPP MOTIFS-CONTAINING PROTEIN 1"/>
    <property type="match status" value="1"/>
</dbReference>
<sequence>MASIGPTLPPHLAKRKRTPDDEASTDSPPPKIRVSESAQPNKDEIELESDSDDGYGPSAPKPATRSSIGPSLPPSIGPTAPPAPSAGPSLPQKNADEVALDSEDEESIGPSAPPPTTNTTTRSIGPALPSSNTDEIALDNEDEDDVGPTPPEPKRTHGPAPPPAALSERPSAPADLESDSDDDDDYGPALPSSTSHQQRQARALQAAEAEAATNKAPKRDDWMLAPPSAGGYRAADPTKLKARRFNSGPRANASDGGGGGGEISSIWTETPEEKRKRLENAVLGRDTGGGPGPSKSAHSSKKPATKEDAEQAARIQNFTEATRGRSLYEEHQEARAQGSAAAGSSRSAGGKKSWVDEEDDDPSKRAFDKEKDMKLGGRIGASQRRELLNKAADFGGRFAKGKYL</sequence>
<feature type="compositionally biased region" description="Low complexity" evidence="1">
    <location>
        <begin position="187"/>
        <end position="212"/>
    </location>
</feature>
<comment type="caution">
    <text evidence="3">The sequence shown here is derived from an EMBL/GenBank/DDBJ whole genome shotgun (WGS) entry which is preliminary data.</text>
</comment>
<organism evidence="3 4">
    <name type="scientific">Xylaria flabelliformis</name>
    <dbReference type="NCBI Taxonomy" id="2512241"/>
    <lineage>
        <taxon>Eukaryota</taxon>
        <taxon>Fungi</taxon>
        <taxon>Dikarya</taxon>
        <taxon>Ascomycota</taxon>
        <taxon>Pezizomycotina</taxon>
        <taxon>Sordariomycetes</taxon>
        <taxon>Xylariomycetidae</taxon>
        <taxon>Xylariales</taxon>
        <taxon>Xylariaceae</taxon>
        <taxon>Xylaria</taxon>
    </lineage>
</organism>
<name>A0A553I1Y2_9PEZI</name>
<reference evidence="4" key="1">
    <citation type="submission" date="2019-06" db="EMBL/GenBank/DDBJ databases">
        <title>Draft genome sequence of the griseofulvin-producing fungus Xylaria cubensis strain G536.</title>
        <authorList>
            <person name="Mead M.E."/>
            <person name="Raja H.A."/>
            <person name="Steenwyk J.L."/>
            <person name="Knowles S.L."/>
            <person name="Oberlies N.H."/>
            <person name="Rokas A."/>
        </authorList>
    </citation>
    <scope>NUCLEOTIDE SEQUENCE [LARGE SCALE GENOMIC DNA]</scope>
    <source>
        <strain evidence="4">G536</strain>
    </source>
</reference>
<evidence type="ECO:0000313" key="4">
    <source>
        <dbReference type="Proteomes" id="UP000319160"/>
    </source>
</evidence>
<keyword evidence="4" id="KW-1185">Reference proteome</keyword>
<evidence type="ECO:0000256" key="1">
    <source>
        <dbReference type="SAM" id="MobiDB-lite"/>
    </source>
</evidence>
<evidence type="ECO:0000313" key="3">
    <source>
        <dbReference type="EMBL" id="TRX94202.1"/>
    </source>
</evidence>